<organism evidence="1 2">
    <name type="scientific">Allorhodopirellula heiligendammensis</name>
    <dbReference type="NCBI Taxonomy" id="2714739"/>
    <lineage>
        <taxon>Bacteria</taxon>
        <taxon>Pseudomonadati</taxon>
        <taxon>Planctomycetota</taxon>
        <taxon>Planctomycetia</taxon>
        <taxon>Pirellulales</taxon>
        <taxon>Pirellulaceae</taxon>
        <taxon>Allorhodopirellula</taxon>
    </lineage>
</organism>
<evidence type="ECO:0000313" key="2">
    <source>
        <dbReference type="Proteomes" id="UP000319908"/>
    </source>
</evidence>
<reference evidence="1 2" key="1">
    <citation type="journal article" date="2020" name="Antonie Van Leeuwenhoek">
        <title>Rhodopirellula heiligendammensis sp. nov., Rhodopirellula pilleata sp. nov., and Rhodopirellula solitaria sp. nov. isolated from natural or artificial marine surfaces in Northern Germany and California, USA, and emended description of the genus Rhodopirellula.</title>
        <authorList>
            <person name="Kallscheuer N."/>
            <person name="Wiegand S."/>
            <person name="Jogler M."/>
            <person name="Boedeker C."/>
            <person name="Peeters S.H."/>
            <person name="Rast P."/>
            <person name="Heuer A."/>
            <person name="Jetten M.S.M."/>
            <person name="Rohde M."/>
            <person name="Jogler C."/>
        </authorList>
    </citation>
    <scope>NUCLEOTIDE SEQUENCE [LARGE SCALE GENOMIC DNA]</scope>
    <source>
        <strain evidence="1 2">Poly21</strain>
    </source>
</reference>
<accession>A0A5C6C0D3</accession>
<evidence type="ECO:0000313" key="1">
    <source>
        <dbReference type="EMBL" id="TWU16976.1"/>
    </source>
</evidence>
<keyword evidence="2" id="KW-1185">Reference proteome</keyword>
<dbReference type="AlphaFoldDB" id="A0A5C6C0D3"/>
<dbReference type="EMBL" id="SJPU01000002">
    <property type="protein sequence ID" value="TWU16976.1"/>
    <property type="molecule type" value="Genomic_DNA"/>
</dbReference>
<protein>
    <submittedName>
        <fullName evidence="1">Uncharacterized protein</fullName>
    </submittedName>
</protein>
<name>A0A5C6C0D3_9BACT</name>
<sequence length="33" mass="3837">MWANADPLYVLKIIGRQSQAEQSHQREKPLDLT</sequence>
<dbReference type="Proteomes" id="UP000319908">
    <property type="component" value="Unassembled WGS sequence"/>
</dbReference>
<proteinExistence type="predicted"/>
<gene>
    <name evidence="1" type="ORF">Poly21_41850</name>
</gene>
<comment type="caution">
    <text evidence="1">The sequence shown here is derived from an EMBL/GenBank/DDBJ whole genome shotgun (WGS) entry which is preliminary data.</text>
</comment>